<dbReference type="RefSeq" id="WP_239140295.1">
    <property type="nucleotide sequence ID" value="NZ_BONW01000005.1"/>
</dbReference>
<evidence type="ECO:0000256" key="6">
    <source>
        <dbReference type="ARBA" id="ARBA00023002"/>
    </source>
</evidence>
<evidence type="ECO:0000256" key="5">
    <source>
        <dbReference type="ARBA" id="ARBA00022723"/>
    </source>
</evidence>
<dbReference type="Gene3D" id="3.40.228.10">
    <property type="entry name" value="Dimethylsulfoxide Reductase, domain 2"/>
    <property type="match status" value="2"/>
</dbReference>
<dbReference type="Gene3D" id="3.40.50.740">
    <property type="match status" value="1"/>
</dbReference>
<keyword evidence="7" id="KW-0408">Iron</keyword>
<accession>A0ABQ4DXN7</accession>
<dbReference type="Proteomes" id="UP000646749">
    <property type="component" value="Unassembled WGS sequence"/>
</dbReference>
<keyword evidence="4" id="KW-0004">4Fe-4S</keyword>
<evidence type="ECO:0000256" key="8">
    <source>
        <dbReference type="ARBA" id="ARBA00023014"/>
    </source>
</evidence>
<protein>
    <submittedName>
        <fullName evidence="11">Formate dehydrogenase subunit alpha</fullName>
    </submittedName>
</protein>
<comment type="cofactor">
    <cofactor evidence="1">
        <name>[4Fe-4S] cluster</name>
        <dbReference type="ChEBI" id="CHEBI:49883"/>
    </cofactor>
</comment>
<evidence type="ECO:0000256" key="7">
    <source>
        <dbReference type="ARBA" id="ARBA00023004"/>
    </source>
</evidence>
<feature type="compositionally biased region" description="Basic and acidic residues" evidence="9">
    <location>
        <begin position="361"/>
        <end position="380"/>
    </location>
</feature>
<dbReference type="NCBIfam" id="NF041513">
    <property type="entry name" value="formate_DH_Act"/>
    <property type="match status" value="1"/>
</dbReference>
<evidence type="ECO:0000259" key="10">
    <source>
        <dbReference type="PROSITE" id="PS51669"/>
    </source>
</evidence>
<dbReference type="InterPro" id="IPR006656">
    <property type="entry name" value="Mopterin_OxRdtase"/>
</dbReference>
<evidence type="ECO:0000256" key="3">
    <source>
        <dbReference type="ARBA" id="ARBA00010312"/>
    </source>
</evidence>
<sequence>MRGLPIGSWPVWRQLTGPDRTGRAASVKSRQSAELHARTAEADRVVKSICPYCAVGCAQNVYVRDEQVVQIEGDPDSPVSRGRLCPKGAASLQLTTDSRRLDKVRYRPPYATDWQDLDLDTAMEMIAERVIRTRRDTWQEHHEGTRVARTMGIASLGGATLDNEENYLIKKLLTALGVVQVENQARVCHSSTVIGLGTSFGRGGATTFMQDLQHADCIVIEGSNFAEAHPVGFQWVLAAKARGATVIHVDPRFTRTSALADLYVPIRAGTDIAFLGGIINHVLTEGKDFREYVLAYTNAATIVDERFRDTEDLDGLFSGFDAESHTYREESWQYEGVQLVSATGERDSQFEARVAAGRGLKDDAERAAERDGHGAGRGEKFGSGSAALDGHPRRDLTLTDPRCVYQILKRHFSRYTPEMVERICGIPPEVFAEVCRHLVDNSGPERTSEFVYAVGWTQHTDGSQLIRSASILQLLLGNIGRPGGGIQALRGHASIQGSTDVPTLFNLLPGYIPMPHAHKTQTLDDFILADAARKGFWANMRSYTVSLLKAWWGAAATPENDFCFGYLPRLTGSHSHYDTVIEQLDGVCKGYFLLGENPAVGSSNARMQRLGMAKLDWLVVRDLTMIESATWWKDGPEIASGELETERIGTEVFVLPAAAHTEKDGSFTNTNRLLQWHHQAVEPADDRRSDLWFMYHLGRIIRQKLAGSTDPKDRPILDLTWDYPTMGRTAEPDAEAVLAEINGWDADGRPLSTYTELADDGSTVCGCWIYCGVYKDGVNQAARRKPAEEQHWVSPEWAWAWPANRRMLYNRASARPDGRPWSERKRYVWWDADAGRWTGYDVPDFEPTKPPDHVPPKNAKGVAALSGTDAFIMQADGLGWLFAPTGVIDGPLPTHYEPQDSPVDNLLYGQQRNPARLLRPHEQNRYHPNGSQRGAQTFPYVVTTYRLTEHFTAGGMTRHTPYLAELQPEFFCEISPELAAERGLVHCGWATIVTARSAIEARVLVTERIAPLHVDGRVVHQIGLPFHWGPNGYSRGDAANELTSISLDPNSHIQESKAFSADIRPGRRPRGPERVAMVRDYQRRAGITTGTGTEV</sequence>
<evidence type="ECO:0000313" key="12">
    <source>
        <dbReference type="Proteomes" id="UP000646749"/>
    </source>
</evidence>
<comment type="similarity">
    <text evidence="3">Belongs to the prokaryotic molybdopterin-containing oxidoreductase family.</text>
</comment>
<dbReference type="InterPro" id="IPR048158">
    <property type="entry name" value="Formate_DH_Act"/>
</dbReference>
<dbReference type="SMART" id="SM00926">
    <property type="entry name" value="Molybdop_Fe4S4"/>
    <property type="match status" value="1"/>
</dbReference>
<evidence type="ECO:0000256" key="9">
    <source>
        <dbReference type="SAM" id="MobiDB-lite"/>
    </source>
</evidence>
<comment type="subcellular location">
    <subcellularLocation>
        <location evidence="2">Cell envelope</location>
    </subcellularLocation>
</comment>
<keyword evidence="6" id="KW-0560">Oxidoreductase</keyword>
<dbReference type="Pfam" id="PF00384">
    <property type="entry name" value="Molybdopterin"/>
    <property type="match status" value="1"/>
</dbReference>
<evidence type="ECO:0000256" key="1">
    <source>
        <dbReference type="ARBA" id="ARBA00001966"/>
    </source>
</evidence>
<dbReference type="Pfam" id="PF01568">
    <property type="entry name" value="Molydop_binding"/>
    <property type="match status" value="1"/>
</dbReference>
<dbReference type="Pfam" id="PF04879">
    <property type="entry name" value="Molybdop_Fe4S4"/>
    <property type="match status" value="1"/>
</dbReference>
<feature type="region of interest" description="Disordered" evidence="9">
    <location>
        <begin position="361"/>
        <end position="393"/>
    </location>
</feature>
<dbReference type="InterPro" id="IPR009010">
    <property type="entry name" value="Asp_de-COase-like_dom_sf"/>
</dbReference>
<dbReference type="InterPro" id="IPR006657">
    <property type="entry name" value="MoPterin_dinucl-bd_dom"/>
</dbReference>
<evidence type="ECO:0000313" key="11">
    <source>
        <dbReference type="EMBL" id="GIG86852.1"/>
    </source>
</evidence>
<dbReference type="SUPFAM" id="SSF50692">
    <property type="entry name" value="ADC-like"/>
    <property type="match status" value="1"/>
</dbReference>
<proteinExistence type="inferred from homology"/>
<keyword evidence="8" id="KW-0411">Iron-sulfur</keyword>
<organism evidence="11 12">
    <name type="scientific">Plantactinospora endophytica</name>
    <dbReference type="NCBI Taxonomy" id="673535"/>
    <lineage>
        <taxon>Bacteria</taxon>
        <taxon>Bacillati</taxon>
        <taxon>Actinomycetota</taxon>
        <taxon>Actinomycetes</taxon>
        <taxon>Micromonosporales</taxon>
        <taxon>Micromonosporaceae</taxon>
        <taxon>Plantactinospora</taxon>
    </lineage>
</organism>
<keyword evidence="12" id="KW-1185">Reference proteome</keyword>
<dbReference type="Gene3D" id="2.40.40.20">
    <property type="match status" value="1"/>
</dbReference>
<name>A0ABQ4DXN7_9ACTN</name>
<dbReference type="PANTHER" id="PTHR43598">
    <property type="entry name" value="TUNGSTEN-CONTAINING FORMYLMETHANOFURAN DEHYDROGENASE 2 SUBUNIT B"/>
    <property type="match status" value="1"/>
</dbReference>
<dbReference type="InterPro" id="IPR006963">
    <property type="entry name" value="Mopterin_OxRdtase_4Fe-4S_dom"/>
</dbReference>
<reference evidence="11 12" key="1">
    <citation type="submission" date="2021-01" db="EMBL/GenBank/DDBJ databases">
        <title>Whole genome shotgun sequence of Plantactinospora endophytica NBRC 110450.</title>
        <authorList>
            <person name="Komaki H."/>
            <person name="Tamura T."/>
        </authorList>
    </citation>
    <scope>NUCLEOTIDE SEQUENCE [LARGE SCALE GENOMIC DNA]</scope>
    <source>
        <strain evidence="11 12">NBRC 110450</strain>
    </source>
</reference>
<dbReference type="CDD" id="cd02792">
    <property type="entry name" value="MopB_CT_Formate-Dh-Na-like"/>
    <property type="match status" value="1"/>
</dbReference>
<gene>
    <name evidence="11" type="ORF">Pen02_17880</name>
</gene>
<feature type="domain" description="4Fe-4S Mo/W bis-MGD-type" evidence="10">
    <location>
        <begin position="43"/>
        <end position="99"/>
    </location>
</feature>
<evidence type="ECO:0000256" key="2">
    <source>
        <dbReference type="ARBA" id="ARBA00004196"/>
    </source>
</evidence>
<dbReference type="EMBL" id="BONW01000005">
    <property type="protein sequence ID" value="GIG86852.1"/>
    <property type="molecule type" value="Genomic_DNA"/>
</dbReference>
<dbReference type="PROSITE" id="PS51669">
    <property type="entry name" value="4FE4S_MOW_BIS_MGD"/>
    <property type="match status" value="1"/>
</dbReference>
<dbReference type="Gene3D" id="3.30.200.210">
    <property type="match status" value="1"/>
</dbReference>
<dbReference type="SUPFAM" id="SSF53706">
    <property type="entry name" value="Formate dehydrogenase/DMSO reductase, domains 1-3"/>
    <property type="match status" value="1"/>
</dbReference>
<dbReference type="PANTHER" id="PTHR43598:SF1">
    <property type="entry name" value="FORMATE DEHYDROGENASE-O MAJOR SUBUNIT"/>
    <property type="match status" value="1"/>
</dbReference>
<comment type="caution">
    <text evidence="11">The sequence shown here is derived from an EMBL/GenBank/DDBJ whole genome shotgun (WGS) entry which is preliminary data.</text>
</comment>
<keyword evidence="5" id="KW-0479">Metal-binding</keyword>
<evidence type="ECO:0000256" key="4">
    <source>
        <dbReference type="ARBA" id="ARBA00022485"/>
    </source>
</evidence>